<gene>
    <name evidence="4" type="ORF">FRACYDRAFT_264140</name>
</gene>
<dbReference type="GO" id="GO:0016226">
    <property type="term" value="P:iron-sulfur cluster assembly"/>
    <property type="evidence" value="ECO:0007669"/>
    <property type="project" value="InterPro"/>
</dbReference>
<accession>A0A1E7ETS1</accession>
<keyword evidence="3" id="KW-0408">Iron</keyword>
<comment type="similarity">
    <text evidence="1">Belongs to the frataxin family.</text>
</comment>
<dbReference type="Proteomes" id="UP000095751">
    <property type="component" value="Unassembled WGS sequence"/>
</dbReference>
<dbReference type="AlphaFoldDB" id="A0A1E7ETS1"/>
<keyword evidence="2" id="KW-0410">Iron transport</keyword>
<dbReference type="KEGG" id="fcy:FRACYDRAFT_264140"/>
<evidence type="ECO:0000256" key="2">
    <source>
        <dbReference type="ARBA" id="ARBA00022496"/>
    </source>
</evidence>
<sequence length="227" mass="25817">MSGILRRQIARTIVRPRQLDSLTVVDVQFREVNVAAFVGEESIRRMMVKKNYFESKNNNYHSSTQTLLAVRRRRRGAKQIEKVAAENFSIDNDENDDTTASSSTLQRLHDPVSNSKEFCQAASELLDKLEVALEPMKSKNDFFETERSKGDLGEIYKIDLGPIKGLYTIEISETEHVFEYGSPVSGTYMYCKSSITGQWINISDGHHFEGMLVRDLIRSDCLGLPKL</sequence>
<name>A0A1E7ETS1_9STRA</name>
<dbReference type="EMBL" id="KV784375">
    <property type="protein sequence ID" value="OEU09420.1"/>
    <property type="molecule type" value="Genomic_DNA"/>
</dbReference>
<reference evidence="4 5" key="1">
    <citation type="submission" date="2016-09" db="EMBL/GenBank/DDBJ databases">
        <title>Extensive genetic diversity and differential bi-allelic expression allows diatom success in the polar Southern Ocean.</title>
        <authorList>
            <consortium name="DOE Joint Genome Institute"/>
            <person name="Mock T."/>
            <person name="Otillar R.P."/>
            <person name="Strauss J."/>
            <person name="Dupont C."/>
            <person name="Frickenhaus S."/>
            <person name="Maumus F."/>
            <person name="Mcmullan M."/>
            <person name="Sanges R."/>
            <person name="Schmutz J."/>
            <person name="Toseland A."/>
            <person name="Valas R."/>
            <person name="Veluchamy A."/>
            <person name="Ward B.J."/>
            <person name="Allen A."/>
            <person name="Barry K."/>
            <person name="Falciatore A."/>
            <person name="Ferrante M."/>
            <person name="Fortunato A.E."/>
            <person name="Gloeckner G."/>
            <person name="Gruber A."/>
            <person name="Hipkin R."/>
            <person name="Janech M."/>
            <person name="Kroth P."/>
            <person name="Leese F."/>
            <person name="Lindquist E."/>
            <person name="Lyon B.R."/>
            <person name="Martin J."/>
            <person name="Mayer C."/>
            <person name="Parker M."/>
            <person name="Quesneville H."/>
            <person name="Raymond J."/>
            <person name="Uhlig C."/>
            <person name="Valentin K.U."/>
            <person name="Worden A.Z."/>
            <person name="Armbrust E.V."/>
            <person name="Bowler C."/>
            <person name="Green B."/>
            <person name="Moulton V."/>
            <person name="Van Oosterhout C."/>
            <person name="Grigoriev I."/>
        </authorList>
    </citation>
    <scope>NUCLEOTIDE SEQUENCE [LARGE SCALE GENOMIC DNA]</scope>
    <source>
        <strain evidence="4 5">CCMP1102</strain>
    </source>
</reference>
<evidence type="ECO:0000313" key="4">
    <source>
        <dbReference type="EMBL" id="OEU09420.1"/>
    </source>
</evidence>
<dbReference type="PROSITE" id="PS50810">
    <property type="entry name" value="FRATAXIN_2"/>
    <property type="match status" value="1"/>
</dbReference>
<dbReference type="InterPro" id="IPR002908">
    <property type="entry name" value="Frataxin/CyaY"/>
</dbReference>
<keyword evidence="2" id="KW-0406">Ion transport</keyword>
<evidence type="ECO:0000256" key="3">
    <source>
        <dbReference type="ARBA" id="ARBA00023004"/>
    </source>
</evidence>
<dbReference type="OrthoDB" id="46877at2759"/>
<dbReference type="Gene3D" id="3.30.920.10">
    <property type="entry name" value="Frataxin/CyaY"/>
    <property type="match status" value="1"/>
</dbReference>
<evidence type="ECO:0000313" key="5">
    <source>
        <dbReference type="Proteomes" id="UP000095751"/>
    </source>
</evidence>
<dbReference type="InParanoid" id="A0A1E7ETS1"/>
<dbReference type="GO" id="GO:0006826">
    <property type="term" value="P:iron ion transport"/>
    <property type="evidence" value="ECO:0007669"/>
    <property type="project" value="UniProtKB-KW"/>
</dbReference>
<dbReference type="InterPro" id="IPR036524">
    <property type="entry name" value="Frataxin/CyaY_sf"/>
</dbReference>
<organism evidence="4 5">
    <name type="scientific">Fragilariopsis cylindrus CCMP1102</name>
    <dbReference type="NCBI Taxonomy" id="635003"/>
    <lineage>
        <taxon>Eukaryota</taxon>
        <taxon>Sar</taxon>
        <taxon>Stramenopiles</taxon>
        <taxon>Ochrophyta</taxon>
        <taxon>Bacillariophyta</taxon>
        <taxon>Bacillariophyceae</taxon>
        <taxon>Bacillariophycidae</taxon>
        <taxon>Bacillariales</taxon>
        <taxon>Bacillariaceae</taxon>
        <taxon>Fragilariopsis</taxon>
    </lineage>
</organism>
<dbReference type="GO" id="GO:0005737">
    <property type="term" value="C:cytoplasm"/>
    <property type="evidence" value="ECO:0007669"/>
    <property type="project" value="UniProtKB-ARBA"/>
</dbReference>
<keyword evidence="5" id="KW-1185">Reference proteome</keyword>
<dbReference type="GO" id="GO:0008199">
    <property type="term" value="F:ferric iron binding"/>
    <property type="evidence" value="ECO:0007669"/>
    <property type="project" value="InterPro"/>
</dbReference>
<evidence type="ECO:0000256" key="1">
    <source>
        <dbReference type="ARBA" id="ARBA00008183"/>
    </source>
</evidence>
<keyword evidence="2" id="KW-0813">Transport</keyword>
<protein>
    <submittedName>
        <fullName evidence="4">Uncharacterized protein</fullName>
    </submittedName>
</protein>
<proteinExistence type="inferred from homology"/>
<dbReference type="Pfam" id="PF01491">
    <property type="entry name" value="Frataxin_Cyay"/>
    <property type="match status" value="1"/>
</dbReference>